<accession>A0A8E0RU25</accession>
<gene>
    <name evidence="1" type="ORF">FBUS_06655</name>
</gene>
<evidence type="ECO:0000313" key="1">
    <source>
        <dbReference type="EMBL" id="KAA0189272.1"/>
    </source>
</evidence>
<organism evidence="1 2">
    <name type="scientific">Fasciolopsis buskii</name>
    <dbReference type="NCBI Taxonomy" id="27845"/>
    <lineage>
        <taxon>Eukaryota</taxon>
        <taxon>Metazoa</taxon>
        <taxon>Spiralia</taxon>
        <taxon>Lophotrochozoa</taxon>
        <taxon>Platyhelminthes</taxon>
        <taxon>Trematoda</taxon>
        <taxon>Digenea</taxon>
        <taxon>Plagiorchiida</taxon>
        <taxon>Echinostomata</taxon>
        <taxon>Echinostomatoidea</taxon>
        <taxon>Fasciolidae</taxon>
        <taxon>Fasciolopsis</taxon>
    </lineage>
</organism>
<comment type="caution">
    <text evidence="1">The sequence shown here is derived from an EMBL/GenBank/DDBJ whole genome shotgun (WGS) entry which is preliminary data.</text>
</comment>
<name>A0A8E0RU25_9TREM</name>
<dbReference type="InterPro" id="IPR036400">
    <property type="entry name" value="Cyt_B5-like_heme/steroid_sf"/>
</dbReference>
<protein>
    <submittedName>
        <fullName evidence="1">Uncharacterized protein</fullName>
    </submittedName>
</protein>
<evidence type="ECO:0000313" key="2">
    <source>
        <dbReference type="Proteomes" id="UP000728185"/>
    </source>
</evidence>
<dbReference type="AlphaFoldDB" id="A0A8E0RU25"/>
<dbReference type="Proteomes" id="UP000728185">
    <property type="component" value="Unassembled WGS sequence"/>
</dbReference>
<dbReference type="EMBL" id="LUCM01007869">
    <property type="protein sequence ID" value="KAA0189272.1"/>
    <property type="molecule type" value="Genomic_DNA"/>
</dbReference>
<sequence>MPGAVPQGILLSTVTSNRRSGRPFEFIDSDSDLDSQLYLPDCLRYPFHAYELYEHEHFSLLGYVFKVPPGDKIFGRYGQYVSFTGRDATHLVMGEEEESRYALDGMGTRALSDLLRWVRFLSPRYQCIGYLPGPYFDPMGDPTPYMQSVFTIWKQIIRDQLELLAAFPRCQSPETDEGIIFVMCSDEIKFNGKRVKRHPRLLLELSRRTPRCACASAEQSYISSSLLNYPNCPQTSSKCFLNPQVSSPNVATESLNAINLPDQ</sequence>
<dbReference type="OrthoDB" id="10257697at2759"/>
<proteinExistence type="predicted"/>
<reference evidence="1" key="1">
    <citation type="submission" date="2019-05" db="EMBL/GenBank/DDBJ databases">
        <title>Annotation for the trematode Fasciolopsis buski.</title>
        <authorList>
            <person name="Choi Y.-J."/>
        </authorList>
    </citation>
    <scope>NUCLEOTIDE SEQUENCE</scope>
    <source>
        <strain evidence="1">HT</strain>
        <tissue evidence="1">Whole worm</tissue>
    </source>
</reference>
<keyword evidence="2" id="KW-1185">Reference proteome</keyword>
<dbReference type="Gene3D" id="3.10.120.10">
    <property type="entry name" value="Cytochrome b5-like heme/steroid binding domain"/>
    <property type="match status" value="1"/>
</dbReference>